<reference evidence="2" key="1">
    <citation type="submission" date="2017-09" db="EMBL/GenBank/DDBJ databases">
        <title>Depth-based differentiation of microbial function through sediment-hosted aquifers and enrichment of novel symbionts in the deep terrestrial subsurface.</title>
        <authorList>
            <person name="Probst A.J."/>
            <person name="Ladd B."/>
            <person name="Jarett J.K."/>
            <person name="Geller-Mcgrath D.E."/>
            <person name="Sieber C.M.K."/>
            <person name="Emerson J.B."/>
            <person name="Anantharaman K."/>
            <person name="Thomas B.C."/>
            <person name="Malmstrom R."/>
            <person name="Stieglmeier M."/>
            <person name="Klingl A."/>
            <person name="Woyke T."/>
            <person name="Ryan C.M."/>
            <person name="Banfield J.F."/>
        </authorList>
    </citation>
    <scope>NUCLEOTIDE SEQUENCE [LARGE SCALE GENOMIC DNA]</scope>
</reference>
<dbReference type="InterPro" id="IPR008979">
    <property type="entry name" value="Galactose-bd-like_sf"/>
</dbReference>
<comment type="caution">
    <text evidence="1">The sequence shown here is derived from an EMBL/GenBank/DDBJ whole genome shotgun (WGS) entry which is preliminary data.</text>
</comment>
<dbReference type="Proteomes" id="UP000231456">
    <property type="component" value="Unassembled WGS sequence"/>
</dbReference>
<gene>
    <name evidence="1" type="ORF">CO030_00225</name>
</gene>
<proteinExistence type="predicted"/>
<evidence type="ECO:0000313" key="1">
    <source>
        <dbReference type="EMBL" id="PJC52945.1"/>
    </source>
</evidence>
<feature type="non-terminal residue" evidence="1">
    <location>
        <position position="1533"/>
    </location>
</feature>
<evidence type="ECO:0008006" key="3">
    <source>
        <dbReference type="Google" id="ProtNLM"/>
    </source>
</evidence>
<sequence length="1533" mass="165351">MNRQRSIKKIKKAQAYIFVSLFLSFQLSFFVMSATQVQAAYVDPGIINIDLPRKVSEIQESVSKSLLSGVLGSLVNMASYFMRTLAYDTASYVASGGKGQGSLIFEKPFGEYIAGVAANSVGEAIDSLGKGFGVNLCAPPDLRLQAQLKVGLDRIYNPVTAAGKSLGNTSGTSASGPQSSCSWQKLKENWSDGIDVGVDINVAADFASEVNVTETDFGYALSAFQQLDSLKATQEKAAELESLVGNGFKSVTDLVSGHVNTPAQQIQDETKALTAKHQGELSSQQIAGIYSSGLWQVIPTAASVFLNTLTSQLLNRLFTGGLVPSEKERGQGVADFYAINSVISQRQVAQRAFSFLTAKTGVKDPSEYDILAEFSVCPSSPGLNNCIMNNDMKTAIDRALIGKPLTLYDAVFKEGFISPNTPLISPRRTADNESLDCYKENLCYSNIQKMRKARIMPLGMEIAALRSDPDNPWTIGEVLQGFEKCPTLNVDGSITSDITNFPFCHLVNPNWILRAPDVRCENRVYSPELLVPESPRRHEDCVDISTCLTEDENGNCVGDKYYGFCTQEKNVWFFPGDTCEPAFASCKAYTNQETRTIVSYLSRTLEYGSCNENAVGCLPYVTEKKAGTEEWKGTKDSIVGDKLSGAMQVLYLNDRITNRENTCPDTADGCTKFVGAERNSMTGAYIQDPAKAYIQDTTRLRSLKKAPNYLGCYDTTFTENSPEVNFPTTPLEIAVLTDDPRCDAYASVCLPEEVGCEAYTPAGGGEAVPGVVGDNFCPAACVGYDTFRQEKTNFESSEYPLYFIPANGTECSAQHVGCDEFTNIDDVSQGGEQLEYYSYIKQCEEPTGDNRSVYYSWEGSESTGFVLRVHTLAKVGSDYEFIPSSLQADFPPESPAYADDSSANLLENDGLCNETLYTNVLSGVPDAPRAFADCRALYDAKGVAYYRLLAETVTVSSACHPIRKTASRLVVSDDITSANTCLRKNGYWDGSSCQVCFGGGNWVAQDGNATQGSCVYYAIDAPGESVSCPASANECRAYTGNAGNNVRPVFESGTDTFEPLGDDADSLSQAKSAWSPADQVSIAAEALQVTFNSLRVNGGAAANSISRSLPAGAFESNTAYQLTFWARGTAQTLSISLQQGDDTRSLTTDPVTNTNLPISISQTWRAYTVGPVIFTGDATAPLDLVFQRAGASNGIYFLDNVSLLRTDENTNRIKNSWKTVEGYDAPAECFADSQNPRGPFPGAALGCQEYTTSLGQTVYATGFERLCREKAVGCAPLWDTFNSDSTEAEVYNARCISGTLTQTRYSRNPVTAATTCTITVESSEYTCSIAAGESSCVIPGPIRLSSDELITPLSAPGTGILVIKEGSASALHFDNPSFFAIVDKSSVYIPADTPFESPVFLTDTPEYICADKYLGCRVTGLEEQHTPDNASAVSYSYTDQGVINLPSTYLGDQGILCVQDQVACSAFTTSDGSTSYFKDPAVNANKLCVYQAPQTNNVDAPEGWFLKSVGHCSQDDAILCDSNAACGEGNTCV</sequence>
<dbReference type="EMBL" id="PFRH01000006">
    <property type="protein sequence ID" value="PJC52945.1"/>
    <property type="molecule type" value="Genomic_DNA"/>
</dbReference>
<organism evidence="1 2">
    <name type="scientific">Candidatus Magasanikbacteria bacterium CG_4_9_14_0_2_um_filter_42_11</name>
    <dbReference type="NCBI Taxonomy" id="1974643"/>
    <lineage>
        <taxon>Bacteria</taxon>
        <taxon>Candidatus Magasanikiibacteriota</taxon>
    </lineage>
</organism>
<dbReference type="SUPFAM" id="SSF49785">
    <property type="entry name" value="Galactose-binding domain-like"/>
    <property type="match status" value="1"/>
</dbReference>
<evidence type="ECO:0000313" key="2">
    <source>
        <dbReference type="Proteomes" id="UP000231456"/>
    </source>
</evidence>
<name>A0A2M8FB31_9BACT</name>
<accession>A0A2M8FB31</accession>
<dbReference type="Gene3D" id="2.60.120.260">
    <property type="entry name" value="Galactose-binding domain-like"/>
    <property type="match status" value="1"/>
</dbReference>
<protein>
    <recommendedName>
        <fullName evidence="3">CBM-cenC domain-containing protein</fullName>
    </recommendedName>
</protein>